<dbReference type="GeneID" id="28252350"/>
<evidence type="ECO:0000313" key="6">
    <source>
        <dbReference type="EMBL" id="ANP43220.1"/>
    </source>
</evidence>
<dbReference type="EMBL" id="CP015231">
    <property type="protein sequence ID" value="ANP43220.1"/>
    <property type="molecule type" value="Genomic_DNA"/>
</dbReference>
<evidence type="ECO:0000256" key="4">
    <source>
        <dbReference type="ARBA" id="ARBA00023239"/>
    </source>
</evidence>
<keyword evidence="6" id="KW-0614">Plasmid</keyword>
<dbReference type="SUPFAM" id="SSF51316">
    <property type="entry name" value="Mss4-like"/>
    <property type="match status" value="1"/>
</dbReference>
<dbReference type="RefSeq" id="WP_005653067.1">
    <property type="nucleotide sequence ID" value="NZ_CP015231.1"/>
</dbReference>
<keyword evidence="2" id="KW-0479">Metal-binding</keyword>
<dbReference type="OrthoDB" id="9807246at2"/>
<organism evidence="6 7">
    <name type="scientific">Tritonibacter mobilis F1926</name>
    <dbReference type="NCBI Taxonomy" id="1265309"/>
    <lineage>
        <taxon>Bacteria</taxon>
        <taxon>Pseudomonadati</taxon>
        <taxon>Pseudomonadota</taxon>
        <taxon>Alphaproteobacteria</taxon>
        <taxon>Rhodobacterales</taxon>
        <taxon>Paracoccaceae</taxon>
        <taxon>Tritonibacter</taxon>
    </lineage>
</organism>
<accession>A0A1B1A9J2</accession>
<dbReference type="PANTHER" id="PTHR33337:SF40">
    <property type="entry name" value="CENP-V_GFA DOMAIN-CONTAINING PROTEIN-RELATED"/>
    <property type="match status" value="1"/>
</dbReference>
<sequence>MFRAPPTTSSYCHCVDCRRWTGAPLAAFAAFYDDAIATPLPAQKATCVNPGVWRWNCTDCGSPLAARFDYLPGQTYIPLGILDQAQATELAPRLHSHADSALPWLHVADDLPRAGSSARDRLNAATDDRD</sequence>
<dbReference type="GO" id="GO:0046872">
    <property type="term" value="F:metal ion binding"/>
    <property type="evidence" value="ECO:0007669"/>
    <property type="project" value="UniProtKB-KW"/>
</dbReference>
<dbReference type="InterPro" id="IPR011057">
    <property type="entry name" value="Mss4-like_sf"/>
</dbReference>
<dbReference type="AlphaFoldDB" id="A0A1B1A9J2"/>
<dbReference type="Proteomes" id="UP000013243">
    <property type="component" value="Plasmid unnamed1"/>
</dbReference>
<name>A0A1B1A9J2_9RHOB</name>
<gene>
    <name evidence="6" type="ORF">K529_020905</name>
</gene>
<evidence type="ECO:0000259" key="5">
    <source>
        <dbReference type="Pfam" id="PF04828"/>
    </source>
</evidence>
<evidence type="ECO:0000256" key="1">
    <source>
        <dbReference type="ARBA" id="ARBA00005495"/>
    </source>
</evidence>
<dbReference type="Gene3D" id="3.90.1590.10">
    <property type="entry name" value="glutathione-dependent formaldehyde- activating enzyme (gfa)"/>
    <property type="match status" value="1"/>
</dbReference>
<dbReference type="Pfam" id="PF04828">
    <property type="entry name" value="GFA"/>
    <property type="match status" value="1"/>
</dbReference>
<protein>
    <submittedName>
        <fullName evidence="6">Aldehyde-activating protein</fullName>
    </submittedName>
</protein>
<reference evidence="6 7" key="1">
    <citation type="journal article" date="2016" name="ISME J.">
        <title>Global occurrence and heterogeneity of the Roseobacter-clade species Ruegeria mobilis.</title>
        <authorList>
            <person name="Sonnenschein E."/>
            <person name="Gram L."/>
        </authorList>
    </citation>
    <scope>NUCLEOTIDE SEQUENCE [LARGE SCALE GENOMIC DNA]</scope>
    <source>
        <strain evidence="6 7">F1926</strain>
        <plasmid evidence="6 7">unnamed1</plasmid>
    </source>
</reference>
<evidence type="ECO:0000313" key="7">
    <source>
        <dbReference type="Proteomes" id="UP000013243"/>
    </source>
</evidence>
<keyword evidence="4" id="KW-0456">Lyase</keyword>
<keyword evidence="3" id="KW-0862">Zinc</keyword>
<dbReference type="PANTHER" id="PTHR33337">
    <property type="entry name" value="GFA DOMAIN-CONTAINING PROTEIN"/>
    <property type="match status" value="1"/>
</dbReference>
<comment type="similarity">
    <text evidence="1">Belongs to the Gfa family.</text>
</comment>
<feature type="domain" description="CENP-V/GFA" evidence="5">
    <location>
        <begin position="5"/>
        <end position="96"/>
    </location>
</feature>
<evidence type="ECO:0000256" key="3">
    <source>
        <dbReference type="ARBA" id="ARBA00022833"/>
    </source>
</evidence>
<dbReference type="InterPro" id="IPR006913">
    <property type="entry name" value="CENP-V/GFA"/>
</dbReference>
<evidence type="ECO:0000256" key="2">
    <source>
        <dbReference type="ARBA" id="ARBA00022723"/>
    </source>
</evidence>
<geneLocation type="plasmid" evidence="6 7">
    <name>unnamed1</name>
</geneLocation>
<dbReference type="GO" id="GO:0016846">
    <property type="term" value="F:carbon-sulfur lyase activity"/>
    <property type="evidence" value="ECO:0007669"/>
    <property type="project" value="InterPro"/>
</dbReference>
<proteinExistence type="inferred from homology"/>
<dbReference type="KEGG" id="rmb:K529_020905"/>